<keyword evidence="7" id="KW-1185">Reference proteome</keyword>
<dbReference type="SUPFAM" id="SSF46785">
    <property type="entry name" value="Winged helix' DNA-binding domain"/>
    <property type="match status" value="1"/>
</dbReference>
<keyword evidence="2" id="KW-0238">DNA-binding</keyword>
<keyword evidence="1" id="KW-0805">Transcription regulation</keyword>
<evidence type="ECO:0000313" key="6">
    <source>
        <dbReference type="EMBL" id="MFD0994167.1"/>
    </source>
</evidence>
<dbReference type="InterPro" id="IPR014710">
    <property type="entry name" value="RmlC-like_jellyroll"/>
</dbReference>
<dbReference type="Pfam" id="PF13545">
    <property type="entry name" value="HTH_Crp_2"/>
    <property type="match status" value="1"/>
</dbReference>
<dbReference type="PANTHER" id="PTHR24567:SF26">
    <property type="entry name" value="REGULATORY PROTEIN YEIL"/>
    <property type="match status" value="1"/>
</dbReference>
<evidence type="ECO:0000259" key="4">
    <source>
        <dbReference type="PROSITE" id="PS50042"/>
    </source>
</evidence>
<feature type="domain" description="Cyclic nucleotide-binding" evidence="4">
    <location>
        <begin position="14"/>
        <end position="134"/>
    </location>
</feature>
<organism evidence="6 7">
    <name type="scientific">Tenacibaculum geojense</name>
    <dbReference type="NCBI Taxonomy" id="915352"/>
    <lineage>
        <taxon>Bacteria</taxon>
        <taxon>Pseudomonadati</taxon>
        <taxon>Bacteroidota</taxon>
        <taxon>Flavobacteriia</taxon>
        <taxon>Flavobacteriales</taxon>
        <taxon>Flavobacteriaceae</taxon>
        <taxon>Tenacibaculum</taxon>
    </lineage>
</organism>
<feature type="domain" description="HTH crp-type" evidence="5">
    <location>
        <begin position="148"/>
        <end position="216"/>
    </location>
</feature>
<dbReference type="Proteomes" id="UP001597062">
    <property type="component" value="Unassembled WGS sequence"/>
</dbReference>
<evidence type="ECO:0000259" key="5">
    <source>
        <dbReference type="PROSITE" id="PS51063"/>
    </source>
</evidence>
<dbReference type="EMBL" id="JBHTJR010000057">
    <property type="protein sequence ID" value="MFD0994167.1"/>
    <property type="molecule type" value="Genomic_DNA"/>
</dbReference>
<dbReference type="PROSITE" id="PS50042">
    <property type="entry name" value="CNMP_BINDING_3"/>
    <property type="match status" value="1"/>
</dbReference>
<dbReference type="Pfam" id="PF00027">
    <property type="entry name" value="cNMP_binding"/>
    <property type="match status" value="1"/>
</dbReference>
<dbReference type="SUPFAM" id="SSF51206">
    <property type="entry name" value="cAMP-binding domain-like"/>
    <property type="match status" value="1"/>
</dbReference>
<dbReference type="SMART" id="SM00419">
    <property type="entry name" value="HTH_CRP"/>
    <property type="match status" value="1"/>
</dbReference>
<accession>A0ABW3JUQ2</accession>
<dbReference type="CDD" id="cd00038">
    <property type="entry name" value="CAP_ED"/>
    <property type="match status" value="1"/>
</dbReference>
<dbReference type="InterPro" id="IPR050397">
    <property type="entry name" value="Env_Response_Regulators"/>
</dbReference>
<keyword evidence="3" id="KW-0804">Transcription</keyword>
<dbReference type="Gene3D" id="1.10.10.10">
    <property type="entry name" value="Winged helix-like DNA-binding domain superfamily/Winged helix DNA-binding domain"/>
    <property type="match status" value="1"/>
</dbReference>
<dbReference type="Gene3D" id="2.60.120.10">
    <property type="entry name" value="Jelly Rolls"/>
    <property type="match status" value="1"/>
</dbReference>
<reference evidence="7" key="1">
    <citation type="journal article" date="2019" name="Int. J. Syst. Evol. Microbiol.">
        <title>The Global Catalogue of Microorganisms (GCM) 10K type strain sequencing project: providing services to taxonomists for standard genome sequencing and annotation.</title>
        <authorList>
            <consortium name="The Broad Institute Genomics Platform"/>
            <consortium name="The Broad Institute Genome Sequencing Center for Infectious Disease"/>
            <person name="Wu L."/>
            <person name="Ma J."/>
        </authorList>
    </citation>
    <scope>NUCLEOTIDE SEQUENCE [LARGE SCALE GENOMIC DNA]</scope>
    <source>
        <strain evidence="7">CCUG 60527</strain>
    </source>
</reference>
<dbReference type="PANTHER" id="PTHR24567">
    <property type="entry name" value="CRP FAMILY TRANSCRIPTIONAL REGULATORY PROTEIN"/>
    <property type="match status" value="1"/>
</dbReference>
<dbReference type="PRINTS" id="PR00034">
    <property type="entry name" value="HTHCRP"/>
</dbReference>
<dbReference type="RefSeq" id="WP_386109165.1">
    <property type="nucleotide sequence ID" value="NZ_JBHTJR010000057.1"/>
</dbReference>
<evidence type="ECO:0000256" key="3">
    <source>
        <dbReference type="ARBA" id="ARBA00023163"/>
    </source>
</evidence>
<dbReference type="InterPro" id="IPR000595">
    <property type="entry name" value="cNMP-bd_dom"/>
</dbReference>
<protein>
    <submittedName>
        <fullName evidence="6">Crp/Fnr family transcriptional regulator</fullName>
    </submittedName>
</protein>
<proteinExistence type="predicted"/>
<evidence type="ECO:0000256" key="2">
    <source>
        <dbReference type="ARBA" id="ARBA00023125"/>
    </source>
</evidence>
<comment type="caution">
    <text evidence="6">The sequence shown here is derived from an EMBL/GenBank/DDBJ whole genome shotgun (WGS) entry which is preliminary data.</text>
</comment>
<dbReference type="InterPro" id="IPR036390">
    <property type="entry name" value="WH_DNA-bd_sf"/>
</dbReference>
<sequence>MGKCEQCSIRQLNAFKELTTDELMGLSLCRASKTLEKGEVLFDEGEYINGIYCVREGVCKVSKLSDNGKDQIINLIKKGDLIGERSLINNEASNLKAVALNTVEVCFIPKEEVLKNLERNQNFTMSILQKLATSLKNADNIIVDMAQKPVKQRLAITLLYLHQNFDLQIDAMHLTREDIANITGTASETVIRLLSEFKKNGLISVARKTITIKNEKGLRLLAEGY</sequence>
<dbReference type="SMART" id="SM00100">
    <property type="entry name" value="cNMP"/>
    <property type="match status" value="1"/>
</dbReference>
<name>A0ABW3JUQ2_9FLAO</name>
<dbReference type="CDD" id="cd00092">
    <property type="entry name" value="HTH_CRP"/>
    <property type="match status" value="1"/>
</dbReference>
<gene>
    <name evidence="6" type="ORF">ACFQ1U_13210</name>
</gene>
<dbReference type="PROSITE" id="PS51063">
    <property type="entry name" value="HTH_CRP_2"/>
    <property type="match status" value="1"/>
</dbReference>
<dbReference type="InterPro" id="IPR018490">
    <property type="entry name" value="cNMP-bd_dom_sf"/>
</dbReference>
<dbReference type="InterPro" id="IPR036388">
    <property type="entry name" value="WH-like_DNA-bd_sf"/>
</dbReference>
<dbReference type="InterPro" id="IPR012318">
    <property type="entry name" value="HTH_CRP"/>
</dbReference>
<evidence type="ECO:0000313" key="7">
    <source>
        <dbReference type="Proteomes" id="UP001597062"/>
    </source>
</evidence>
<evidence type="ECO:0000256" key="1">
    <source>
        <dbReference type="ARBA" id="ARBA00023015"/>
    </source>
</evidence>